<feature type="domain" description="POTRA" evidence="6">
    <location>
        <begin position="2"/>
        <end position="36"/>
    </location>
</feature>
<evidence type="ECO:0000256" key="5">
    <source>
        <dbReference type="ARBA" id="ARBA00023306"/>
    </source>
</evidence>
<name>A0ABU3XIA0_9BACI</name>
<evidence type="ECO:0000256" key="4">
    <source>
        <dbReference type="ARBA" id="ARBA00022989"/>
    </source>
</evidence>
<evidence type="ECO:0000313" key="7">
    <source>
        <dbReference type="EMBL" id="MDV2687586.1"/>
    </source>
</evidence>
<evidence type="ECO:0000256" key="1">
    <source>
        <dbReference type="ARBA" id="ARBA00022475"/>
    </source>
</evidence>
<evidence type="ECO:0000256" key="3">
    <source>
        <dbReference type="ARBA" id="ARBA00022692"/>
    </source>
</evidence>
<evidence type="ECO:0000256" key="2">
    <source>
        <dbReference type="ARBA" id="ARBA00022618"/>
    </source>
</evidence>
<evidence type="ECO:0000313" key="8">
    <source>
        <dbReference type="Proteomes" id="UP001287282"/>
    </source>
</evidence>
<accession>A0ABU3XIA0</accession>
<keyword evidence="4" id="KW-1133">Transmembrane helix</keyword>
<sequence length="80" mass="9287">VKQNDIAVKLKKLSEVKSTAVNIHWPNTIVIKVKEHKRMAYLKQEQYYFPVMDNGKVLKNKKTEIIPTTSPILFEFKEGA</sequence>
<evidence type="ECO:0000259" key="6">
    <source>
        <dbReference type="Pfam" id="PF08478"/>
    </source>
</evidence>
<dbReference type="EMBL" id="JAWJBA010000938">
    <property type="protein sequence ID" value="MDV2687586.1"/>
    <property type="molecule type" value="Genomic_DNA"/>
</dbReference>
<keyword evidence="8" id="KW-1185">Reference proteome</keyword>
<organism evidence="7 8">
    <name type="scientific">Alkalihalophilus lindianensis</name>
    <dbReference type="NCBI Taxonomy" id="1630542"/>
    <lineage>
        <taxon>Bacteria</taxon>
        <taxon>Bacillati</taxon>
        <taxon>Bacillota</taxon>
        <taxon>Bacilli</taxon>
        <taxon>Bacillales</taxon>
        <taxon>Bacillaceae</taxon>
        <taxon>Alkalihalophilus</taxon>
    </lineage>
</organism>
<dbReference type="RefSeq" id="WP_317124455.1">
    <property type="nucleotide sequence ID" value="NZ_JAWJBA010000938.1"/>
</dbReference>
<keyword evidence="2" id="KW-0132">Cell division</keyword>
<feature type="non-terminal residue" evidence="7">
    <location>
        <position position="1"/>
    </location>
</feature>
<protein>
    <submittedName>
        <fullName evidence="7">FtsQ-type POTRA domain-containing protein</fullName>
    </submittedName>
</protein>
<reference evidence="7 8" key="1">
    <citation type="submission" date="2023-10" db="EMBL/GenBank/DDBJ databases">
        <title>Screening of Alkalihalobacillus lindianensis BZ-TG-R113 and Its Alleviation of Salt Stress on Rapeseed Growth.</title>
        <authorList>
            <person name="Zhao B."/>
            <person name="Guo T."/>
        </authorList>
    </citation>
    <scope>NUCLEOTIDE SEQUENCE [LARGE SCALE GENOMIC DNA]</scope>
    <source>
        <strain evidence="7 8">BZ-TG-R113</strain>
    </source>
</reference>
<feature type="non-terminal residue" evidence="7">
    <location>
        <position position="80"/>
    </location>
</feature>
<gene>
    <name evidence="7" type="ORF">RYX56_24870</name>
</gene>
<dbReference type="Pfam" id="PF08478">
    <property type="entry name" value="POTRA_1"/>
    <property type="match status" value="1"/>
</dbReference>
<keyword evidence="3" id="KW-0812">Transmembrane</keyword>
<dbReference type="Gene3D" id="3.40.50.10960">
    <property type="match status" value="1"/>
</dbReference>
<keyword evidence="1" id="KW-1003">Cell membrane</keyword>
<keyword evidence="4" id="KW-0472">Membrane</keyword>
<dbReference type="Proteomes" id="UP001287282">
    <property type="component" value="Unassembled WGS sequence"/>
</dbReference>
<dbReference type="InterPro" id="IPR013685">
    <property type="entry name" value="POTRA_FtsQ_type"/>
</dbReference>
<proteinExistence type="predicted"/>
<keyword evidence="5" id="KW-0131">Cell cycle</keyword>
<comment type="caution">
    <text evidence="7">The sequence shown here is derived from an EMBL/GenBank/DDBJ whole genome shotgun (WGS) entry which is preliminary data.</text>
</comment>